<dbReference type="EMBL" id="HBUE01340015">
    <property type="protein sequence ID" value="CAG6597940.1"/>
    <property type="molecule type" value="Transcribed_RNA"/>
</dbReference>
<keyword evidence="2" id="KW-1133">Transmembrane helix</keyword>
<dbReference type="EMBL" id="HBUE01233158">
    <property type="protein sequence ID" value="CAG6545777.1"/>
    <property type="molecule type" value="Transcribed_RNA"/>
</dbReference>
<feature type="region of interest" description="Disordered" evidence="1">
    <location>
        <begin position="1"/>
        <end position="30"/>
    </location>
</feature>
<accession>A0A8D8I4T6</accession>
<dbReference type="AlphaFoldDB" id="A0A8D8I4T6"/>
<sequence length="128" mass="14271">MHRPAGTTTARRVRKSHRRPSRRARRPSATRTVAGIAAGIVAIGAIGTVAATGIAAVTGKQGTETAILNIKDLYFSRIFFRFCFRSFLYLSLSKPNKFCPREPRTKLARDTHTIAKPSHRAPCERERH</sequence>
<reference evidence="3" key="1">
    <citation type="submission" date="2021-05" db="EMBL/GenBank/DDBJ databases">
        <authorList>
            <person name="Alioto T."/>
            <person name="Alioto T."/>
            <person name="Gomez Garrido J."/>
        </authorList>
    </citation>
    <scope>NUCLEOTIDE SEQUENCE</scope>
</reference>
<protein>
    <submittedName>
        <fullName evidence="3">(northern house mosquito) hypothetical protein</fullName>
    </submittedName>
</protein>
<name>A0A8D8I4T6_CULPI</name>
<proteinExistence type="predicted"/>
<organism evidence="3">
    <name type="scientific">Culex pipiens</name>
    <name type="common">House mosquito</name>
    <dbReference type="NCBI Taxonomy" id="7175"/>
    <lineage>
        <taxon>Eukaryota</taxon>
        <taxon>Metazoa</taxon>
        <taxon>Ecdysozoa</taxon>
        <taxon>Arthropoda</taxon>
        <taxon>Hexapoda</taxon>
        <taxon>Insecta</taxon>
        <taxon>Pterygota</taxon>
        <taxon>Neoptera</taxon>
        <taxon>Endopterygota</taxon>
        <taxon>Diptera</taxon>
        <taxon>Nematocera</taxon>
        <taxon>Culicoidea</taxon>
        <taxon>Culicidae</taxon>
        <taxon>Culicinae</taxon>
        <taxon>Culicini</taxon>
        <taxon>Culex</taxon>
        <taxon>Culex</taxon>
    </lineage>
</organism>
<feature type="transmembrane region" description="Helical" evidence="2">
    <location>
        <begin position="32"/>
        <end position="54"/>
    </location>
</feature>
<feature type="compositionally biased region" description="Basic residues" evidence="1">
    <location>
        <begin position="11"/>
        <end position="28"/>
    </location>
</feature>
<dbReference type="EMBL" id="HBUE01340014">
    <property type="protein sequence ID" value="CAG6597938.1"/>
    <property type="molecule type" value="Transcribed_RNA"/>
</dbReference>
<evidence type="ECO:0000256" key="1">
    <source>
        <dbReference type="SAM" id="MobiDB-lite"/>
    </source>
</evidence>
<dbReference type="EMBL" id="HBUE01233157">
    <property type="protein sequence ID" value="CAG6545775.1"/>
    <property type="molecule type" value="Transcribed_RNA"/>
</dbReference>
<evidence type="ECO:0000313" key="3">
    <source>
        <dbReference type="EMBL" id="CAG6545777.1"/>
    </source>
</evidence>
<evidence type="ECO:0000256" key="2">
    <source>
        <dbReference type="SAM" id="Phobius"/>
    </source>
</evidence>
<keyword evidence="2" id="KW-0472">Membrane</keyword>
<keyword evidence="2" id="KW-0812">Transmembrane</keyword>